<accession>A0ACC2K4S7</accession>
<dbReference type="Proteomes" id="UP001234297">
    <property type="component" value="Chromosome 12"/>
</dbReference>
<dbReference type="EMBL" id="CM056820">
    <property type="protein sequence ID" value="KAJ8616099.1"/>
    <property type="molecule type" value="Genomic_DNA"/>
</dbReference>
<reference evidence="1 2" key="1">
    <citation type="journal article" date="2022" name="Hortic Res">
        <title>A haplotype resolved chromosomal level avocado genome allows analysis of novel avocado genes.</title>
        <authorList>
            <person name="Nath O."/>
            <person name="Fletcher S.J."/>
            <person name="Hayward A."/>
            <person name="Shaw L.M."/>
            <person name="Masouleh A.K."/>
            <person name="Furtado A."/>
            <person name="Henry R.J."/>
            <person name="Mitter N."/>
        </authorList>
    </citation>
    <scope>NUCLEOTIDE SEQUENCE [LARGE SCALE GENOMIC DNA]</scope>
    <source>
        <strain evidence="2">cv. Hass</strain>
    </source>
</reference>
<proteinExistence type="predicted"/>
<comment type="caution">
    <text evidence="1">The sequence shown here is derived from an EMBL/GenBank/DDBJ whole genome shotgun (WGS) entry which is preliminary data.</text>
</comment>
<sequence>MKSKSNRSAVRQFGQLSLLSSFPSISSSKDCKKDAQCKPLKSCISLSDFLDRKLSESMRPSIREKQTSFSSVTVGSALEVKELKQEESKADLLLNGAVFQPFKHQAEEDSVEPNSRNESGEFQLECTANVEDSRKRKNPFAVTRGVDERPARPGYLVVLGDDPKPKEERGKNLMNKRPKTLFNYYANGSGWWDCDMEGVDSEEVGCVNTWEIASRTLGG</sequence>
<gene>
    <name evidence="1" type="ORF">MRB53_035471</name>
</gene>
<name>A0ACC2K4S7_PERAE</name>
<evidence type="ECO:0000313" key="2">
    <source>
        <dbReference type="Proteomes" id="UP001234297"/>
    </source>
</evidence>
<evidence type="ECO:0000313" key="1">
    <source>
        <dbReference type="EMBL" id="KAJ8616099.1"/>
    </source>
</evidence>
<protein>
    <submittedName>
        <fullName evidence="1">Uncharacterized protein</fullName>
    </submittedName>
</protein>
<organism evidence="1 2">
    <name type="scientific">Persea americana</name>
    <name type="common">Avocado</name>
    <dbReference type="NCBI Taxonomy" id="3435"/>
    <lineage>
        <taxon>Eukaryota</taxon>
        <taxon>Viridiplantae</taxon>
        <taxon>Streptophyta</taxon>
        <taxon>Embryophyta</taxon>
        <taxon>Tracheophyta</taxon>
        <taxon>Spermatophyta</taxon>
        <taxon>Magnoliopsida</taxon>
        <taxon>Magnoliidae</taxon>
        <taxon>Laurales</taxon>
        <taxon>Lauraceae</taxon>
        <taxon>Persea</taxon>
    </lineage>
</organism>
<keyword evidence="2" id="KW-1185">Reference proteome</keyword>